<reference evidence="8" key="1">
    <citation type="journal article" date="2020" name="Stud. Mycol.">
        <title>101 Dothideomycetes genomes: a test case for predicting lifestyles and emergence of pathogens.</title>
        <authorList>
            <person name="Haridas S."/>
            <person name="Albert R."/>
            <person name="Binder M."/>
            <person name="Bloem J."/>
            <person name="Labutti K."/>
            <person name="Salamov A."/>
            <person name="Andreopoulos B."/>
            <person name="Baker S."/>
            <person name="Barry K."/>
            <person name="Bills G."/>
            <person name="Bluhm B."/>
            <person name="Cannon C."/>
            <person name="Castanera R."/>
            <person name="Culley D."/>
            <person name="Daum C."/>
            <person name="Ezra D."/>
            <person name="Gonzalez J."/>
            <person name="Henrissat B."/>
            <person name="Kuo A."/>
            <person name="Liang C."/>
            <person name="Lipzen A."/>
            <person name="Lutzoni F."/>
            <person name="Magnuson J."/>
            <person name="Mondo S."/>
            <person name="Nolan M."/>
            <person name="Ohm R."/>
            <person name="Pangilinan J."/>
            <person name="Park H.-J."/>
            <person name="Ramirez L."/>
            <person name="Alfaro M."/>
            <person name="Sun H."/>
            <person name="Tritt A."/>
            <person name="Yoshinaga Y."/>
            <person name="Zwiers L.-H."/>
            <person name="Turgeon B."/>
            <person name="Goodwin S."/>
            <person name="Spatafora J."/>
            <person name="Crous P."/>
            <person name="Grigoriev I."/>
        </authorList>
    </citation>
    <scope>NUCLEOTIDE SEQUENCE</scope>
    <source>
        <strain evidence="8">CBS 101060</strain>
    </source>
</reference>
<evidence type="ECO:0000313" key="8">
    <source>
        <dbReference type="EMBL" id="KAF2841904.1"/>
    </source>
</evidence>
<dbReference type="GO" id="GO:0000166">
    <property type="term" value="F:nucleotide binding"/>
    <property type="evidence" value="ECO:0007669"/>
    <property type="project" value="InterPro"/>
</dbReference>
<evidence type="ECO:0000256" key="7">
    <source>
        <dbReference type="SAM" id="MobiDB-lite"/>
    </source>
</evidence>
<keyword evidence="6" id="KW-0539">Nucleus</keyword>
<comment type="caution">
    <text evidence="8">The sequence shown here is derived from an EMBL/GenBank/DDBJ whole genome shotgun (WGS) entry which is preliminary data.</text>
</comment>
<name>A0A9P4VVP9_9PEZI</name>
<evidence type="ECO:0000256" key="1">
    <source>
        <dbReference type="ARBA" id="ARBA00004123"/>
    </source>
</evidence>
<dbReference type="EMBL" id="MU006090">
    <property type="protein sequence ID" value="KAF2841904.1"/>
    <property type="molecule type" value="Genomic_DNA"/>
</dbReference>
<dbReference type="InterPro" id="IPR038846">
    <property type="entry name" value="RPC9"/>
</dbReference>
<dbReference type="AlphaFoldDB" id="A0A9P4VVP9"/>
<evidence type="ECO:0000256" key="4">
    <source>
        <dbReference type="ARBA" id="ARBA00022478"/>
    </source>
</evidence>
<evidence type="ECO:0000256" key="6">
    <source>
        <dbReference type="ARBA" id="ARBA00023242"/>
    </source>
</evidence>
<dbReference type="PANTHER" id="PTHR15561">
    <property type="entry name" value="CALCITONIN GENE-RELATED PEPTIDE-RECEPTOR COMPONENT PROTEIN"/>
    <property type="match status" value="1"/>
</dbReference>
<protein>
    <recommendedName>
        <fullName evidence="3">DNA-directed RNA polymerase III subunit RPC9</fullName>
    </recommendedName>
</protein>
<keyword evidence="4" id="KW-0240">DNA-directed RNA polymerase</keyword>
<evidence type="ECO:0000256" key="3">
    <source>
        <dbReference type="ARBA" id="ARBA00016672"/>
    </source>
</evidence>
<keyword evidence="5" id="KW-0804">Transcription</keyword>
<dbReference type="Pfam" id="PF03874">
    <property type="entry name" value="RNA_pol_Rpb4"/>
    <property type="match status" value="1"/>
</dbReference>
<evidence type="ECO:0000256" key="2">
    <source>
        <dbReference type="ARBA" id="ARBA00006898"/>
    </source>
</evidence>
<evidence type="ECO:0000256" key="5">
    <source>
        <dbReference type="ARBA" id="ARBA00023163"/>
    </source>
</evidence>
<feature type="region of interest" description="Disordered" evidence="7">
    <location>
        <begin position="183"/>
        <end position="219"/>
    </location>
</feature>
<dbReference type="Proteomes" id="UP000799429">
    <property type="component" value="Unassembled WGS sequence"/>
</dbReference>
<dbReference type="InterPro" id="IPR038324">
    <property type="entry name" value="Rpb4/RPC9_sf"/>
</dbReference>
<dbReference type="GO" id="GO:0006384">
    <property type="term" value="P:transcription initiation at RNA polymerase III promoter"/>
    <property type="evidence" value="ECO:0007669"/>
    <property type="project" value="InterPro"/>
</dbReference>
<dbReference type="Gene3D" id="1.20.1250.40">
    <property type="match status" value="1"/>
</dbReference>
<accession>A0A9P4VVP9</accession>
<evidence type="ECO:0000313" key="9">
    <source>
        <dbReference type="Proteomes" id="UP000799429"/>
    </source>
</evidence>
<dbReference type="PANTHER" id="PTHR15561:SF0">
    <property type="entry name" value="DNA-DIRECTED RNA POLYMERASE III SUBUNIT RPC9"/>
    <property type="match status" value="1"/>
</dbReference>
<dbReference type="InterPro" id="IPR005574">
    <property type="entry name" value="Rpb4/RPC9"/>
</dbReference>
<dbReference type="InterPro" id="IPR010997">
    <property type="entry name" value="HRDC-like_sf"/>
</dbReference>
<dbReference type="GO" id="GO:0005666">
    <property type="term" value="C:RNA polymerase III complex"/>
    <property type="evidence" value="ECO:0007669"/>
    <property type="project" value="InterPro"/>
</dbReference>
<proteinExistence type="inferred from homology"/>
<comment type="similarity">
    <text evidence="2">Belongs to the eukaryotic RPC9 RNA polymerase subunit family.</text>
</comment>
<gene>
    <name evidence="8" type="ORF">M501DRAFT_1028701</name>
</gene>
<dbReference type="SUPFAM" id="SSF47819">
    <property type="entry name" value="HRDC-like"/>
    <property type="match status" value="1"/>
</dbReference>
<organism evidence="8 9">
    <name type="scientific">Patellaria atrata CBS 101060</name>
    <dbReference type="NCBI Taxonomy" id="1346257"/>
    <lineage>
        <taxon>Eukaryota</taxon>
        <taxon>Fungi</taxon>
        <taxon>Dikarya</taxon>
        <taxon>Ascomycota</taxon>
        <taxon>Pezizomycotina</taxon>
        <taxon>Dothideomycetes</taxon>
        <taxon>Dothideomycetes incertae sedis</taxon>
        <taxon>Patellariales</taxon>
        <taxon>Patellariaceae</taxon>
        <taxon>Patellaria</taxon>
    </lineage>
</organism>
<keyword evidence="9" id="KW-1185">Reference proteome</keyword>
<comment type="subcellular location">
    <subcellularLocation>
        <location evidence="1">Nucleus</location>
    </subcellularLocation>
</comment>
<sequence>MRCSTIKFDVAMIHEERTETISNHDALEFINQTIADYNGEGEYGFSNRPMPKNLKKVITNTKSYLKNSSQPTSSLSKMRNAQYRELFQRWRLAKYGARLETIEQLSIVNVAPRTRSALEAIIEEAESRFTNEELDDILEIIIDVCVRGRILGRDEATMEEEAEAREQELQDALEKLELGKKAAQEAAKKKAQPGEVMDDIAWSQTEEDDGMEDVQEHPK</sequence>